<dbReference type="SUPFAM" id="SSF53448">
    <property type="entry name" value="Nucleotide-diphospho-sugar transferases"/>
    <property type="match status" value="1"/>
</dbReference>
<dbReference type="EMBL" id="LJUJ01000001">
    <property type="protein sequence ID" value="KPK64739.1"/>
    <property type="molecule type" value="Genomic_DNA"/>
</dbReference>
<evidence type="ECO:0000256" key="1">
    <source>
        <dbReference type="ARBA" id="ARBA00022475"/>
    </source>
</evidence>
<keyword evidence="7 8" id="KW-0472">Membrane</keyword>
<feature type="domain" description="Glycosyltransferase 2-like" evidence="9">
    <location>
        <begin position="4"/>
        <end position="126"/>
    </location>
</feature>
<dbReference type="Gene3D" id="3.90.550.10">
    <property type="entry name" value="Spore Coat Polysaccharide Biosynthesis Protein SpsA, Chain A"/>
    <property type="match status" value="1"/>
</dbReference>
<evidence type="ECO:0000259" key="9">
    <source>
        <dbReference type="Pfam" id="PF00535"/>
    </source>
</evidence>
<dbReference type="InterPro" id="IPR001173">
    <property type="entry name" value="Glyco_trans_2-like"/>
</dbReference>
<dbReference type="InterPro" id="IPR029044">
    <property type="entry name" value="Nucleotide-diphossugar_trans"/>
</dbReference>
<keyword evidence="5" id="KW-0448">Lipopolysaccharide biosynthesis</keyword>
<dbReference type="GO" id="GO:0009103">
    <property type="term" value="P:lipopolysaccharide biosynthetic process"/>
    <property type="evidence" value="ECO:0007669"/>
    <property type="project" value="UniProtKB-KW"/>
</dbReference>
<proteinExistence type="predicted"/>
<evidence type="ECO:0000313" key="10">
    <source>
        <dbReference type="EMBL" id="KPK64739.1"/>
    </source>
</evidence>
<keyword evidence="4 8" id="KW-0812">Transmembrane</keyword>
<accession>A0A0S8FVN1</accession>
<feature type="transmembrane region" description="Helical" evidence="8">
    <location>
        <begin position="258"/>
        <end position="278"/>
    </location>
</feature>
<feature type="transmembrane region" description="Helical" evidence="8">
    <location>
        <begin position="224"/>
        <end position="252"/>
    </location>
</feature>
<dbReference type="Pfam" id="PF00535">
    <property type="entry name" value="Glycos_transf_2"/>
    <property type="match status" value="1"/>
</dbReference>
<dbReference type="PANTHER" id="PTHR48090">
    <property type="entry name" value="UNDECAPRENYL-PHOSPHATE 4-DEOXY-4-FORMAMIDO-L-ARABINOSE TRANSFERASE-RELATED"/>
    <property type="match status" value="1"/>
</dbReference>
<gene>
    <name evidence="10" type="ORF">AMJ83_00680</name>
</gene>
<keyword evidence="6 8" id="KW-1133">Transmembrane helix</keyword>
<dbReference type="AlphaFoldDB" id="A0A0S8FVN1"/>
<keyword evidence="1" id="KW-1003">Cell membrane</keyword>
<evidence type="ECO:0000256" key="4">
    <source>
        <dbReference type="ARBA" id="ARBA00022692"/>
    </source>
</evidence>
<evidence type="ECO:0000256" key="3">
    <source>
        <dbReference type="ARBA" id="ARBA00022679"/>
    </source>
</evidence>
<evidence type="ECO:0000256" key="2">
    <source>
        <dbReference type="ARBA" id="ARBA00022676"/>
    </source>
</evidence>
<evidence type="ECO:0000313" key="11">
    <source>
        <dbReference type="Proteomes" id="UP000051373"/>
    </source>
</evidence>
<dbReference type="GO" id="GO:0099621">
    <property type="term" value="F:undecaprenyl-phosphate 4-deoxy-4-formamido-L-arabinose transferase activity"/>
    <property type="evidence" value="ECO:0007669"/>
    <property type="project" value="TreeGrafter"/>
</dbReference>
<dbReference type="Proteomes" id="UP000051373">
    <property type="component" value="Unassembled WGS sequence"/>
</dbReference>
<evidence type="ECO:0000256" key="5">
    <source>
        <dbReference type="ARBA" id="ARBA00022985"/>
    </source>
</evidence>
<protein>
    <recommendedName>
        <fullName evidence="9">Glycosyltransferase 2-like domain-containing protein</fullName>
    </recommendedName>
</protein>
<sequence>MKASIVVPAYNEAANIPFLVEEFDKFIKKSRKYEVIVVDDGSEDATLGILKKNRRFYLRTIRHKRNMGKTQAILSGAKVAKGDIIVIFDADLQYDARDIAKLVALVDSGFDVATGWKQGAYDKKFVSNVYNYWARKLFGLEVHDMNAIKAIRKEVLQVIPMRKDWHRYVVPLAKEAGYKIGEARVNLRPRKYGSPKYQQKSRILIGFFDLLAVKFQLSFMKKPMLYFGTIGLFSVAAGILVGILSIILRLFGYGFRPLLYLVILLVISGILFFSLALIGESIRAILDRLEKREI</sequence>
<comment type="caution">
    <text evidence="10">The sequence shown here is derived from an EMBL/GenBank/DDBJ whole genome shotgun (WGS) entry which is preliminary data.</text>
</comment>
<keyword evidence="2" id="KW-0328">Glycosyltransferase</keyword>
<dbReference type="InterPro" id="IPR050256">
    <property type="entry name" value="Glycosyltransferase_2"/>
</dbReference>
<reference evidence="10 11" key="1">
    <citation type="journal article" date="2015" name="Microbiome">
        <title>Genomic resolution of linkages in carbon, nitrogen, and sulfur cycling among widespread estuary sediment bacteria.</title>
        <authorList>
            <person name="Baker B.J."/>
            <person name="Lazar C.S."/>
            <person name="Teske A.P."/>
            <person name="Dick G.J."/>
        </authorList>
    </citation>
    <scope>NUCLEOTIDE SEQUENCE [LARGE SCALE GENOMIC DNA]</scope>
    <source>
        <strain evidence="10">SM23_42</strain>
    </source>
</reference>
<dbReference type="GO" id="GO:0005886">
    <property type="term" value="C:plasma membrane"/>
    <property type="evidence" value="ECO:0007669"/>
    <property type="project" value="TreeGrafter"/>
</dbReference>
<keyword evidence="3" id="KW-0808">Transferase</keyword>
<dbReference type="STRING" id="1703779.AMJ83_00680"/>
<evidence type="ECO:0000256" key="6">
    <source>
        <dbReference type="ARBA" id="ARBA00022989"/>
    </source>
</evidence>
<evidence type="ECO:0000256" key="8">
    <source>
        <dbReference type="SAM" id="Phobius"/>
    </source>
</evidence>
<evidence type="ECO:0000256" key="7">
    <source>
        <dbReference type="ARBA" id="ARBA00023136"/>
    </source>
</evidence>
<name>A0A0S8FVN1_UNCW3</name>
<dbReference type="PANTHER" id="PTHR48090:SF3">
    <property type="entry name" value="UNDECAPRENYL-PHOSPHATE 4-DEOXY-4-FORMAMIDO-L-ARABINOSE TRANSFERASE"/>
    <property type="match status" value="1"/>
</dbReference>
<dbReference type="CDD" id="cd04179">
    <property type="entry name" value="DPM_DPG-synthase_like"/>
    <property type="match status" value="1"/>
</dbReference>
<organism evidence="10 11">
    <name type="scientific">candidate division WOR_3 bacterium SM23_42</name>
    <dbReference type="NCBI Taxonomy" id="1703779"/>
    <lineage>
        <taxon>Bacteria</taxon>
        <taxon>Bacteria division WOR-3</taxon>
    </lineage>
</organism>